<name>A0A2T7A1U8_TUBBO</name>
<comment type="caution">
    <text evidence="2">The sequence shown here is derived from an EMBL/GenBank/DDBJ whole genome shotgun (WGS) entry which is preliminary data.</text>
</comment>
<dbReference type="AlphaFoldDB" id="A0A2T7A1U8"/>
<evidence type="ECO:0000256" key="1">
    <source>
        <dbReference type="ARBA" id="ARBA00010795"/>
    </source>
</evidence>
<dbReference type="OrthoDB" id="2727348at2759"/>
<accession>A0A2T7A1U8</accession>
<dbReference type="InterPro" id="IPR009413">
    <property type="entry name" value="Aegerolysin-typ"/>
</dbReference>
<comment type="similarity">
    <text evidence="1">Belongs to the aegerolysin family.</text>
</comment>
<dbReference type="STRING" id="42251.A0A2T7A1U8"/>
<dbReference type="Proteomes" id="UP000244722">
    <property type="component" value="Unassembled WGS sequence"/>
</dbReference>
<proteinExistence type="inferred from homology"/>
<dbReference type="GO" id="GO:0019836">
    <property type="term" value="P:symbiont-mediated hemolysis of host erythrocyte"/>
    <property type="evidence" value="ECO:0007669"/>
    <property type="project" value="InterPro"/>
</dbReference>
<dbReference type="Pfam" id="PF06355">
    <property type="entry name" value="Aegerolysin"/>
    <property type="match status" value="1"/>
</dbReference>
<dbReference type="EMBL" id="NESQ01000041">
    <property type="protein sequence ID" value="PUU81720.1"/>
    <property type="molecule type" value="Genomic_DNA"/>
</dbReference>
<dbReference type="PIRSF" id="PIRSF007951">
    <property type="entry name" value="Hemolysin, aegerolysin type"/>
    <property type="match status" value="1"/>
</dbReference>
<evidence type="ECO:0000313" key="2">
    <source>
        <dbReference type="EMBL" id="PUU81720.1"/>
    </source>
</evidence>
<keyword evidence="3" id="KW-1185">Reference proteome</keyword>
<reference evidence="2 3" key="1">
    <citation type="submission" date="2017-04" db="EMBL/GenBank/DDBJ databases">
        <title>Draft genome sequence of Tuber borchii Vittad., a whitish edible truffle.</title>
        <authorList>
            <consortium name="DOE Joint Genome Institute"/>
            <person name="Murat C."/>
            <person name="Kuo A."/>
            <person name="Barry K.W."/>
            <person name="Clum A."/>
            <person name="Dockter R.B."/>
            <person name="Fauchery L."/>
            <person name="Iotti M."/>
            <person name="Kohler A."/>
            <person name="Labutti K."/>
            <person name="Lindquist E.A."/>
            <person name="Lipzen A."/>
            <person name="Ohm R.A."/>
            <person name="Wang M."/>
            <person name="Grigoriev I.V."/>
            <person name="Zambonelli A."/>
            <person name="Martin F.M."/>
        </authorList>
    </citation>
    <scope>NUCLEOTIDE SEQUENCE [LARGE SCALE GENOMIC DNA]</scope>
    <source>
        <strain evidence="2 3">Tbo3840</strain>
    </source>
</reference>
<dbReference type="Gene3D" id="2.60.270.50">
    <property type="match status" value="1"/>
</dbReference>
<organism evidence="2 3">
    <name type="scientific">Tuber borchii</name>
    <name type="common">White truffle</name>
    <dbReference type="NCBI Taxonomy" id="42251"/>
    <lineage>
        <taxon>Eukaryota</taxon>
        <taxon>Fungi</taxon>
        <taxon>Dikarya</taxon>
        <taxon>Ascomycota</taxon>
        <taxon>Pezizomycotina</taxon>
        <taxon>Pezizomycetes</taxon>
        <taxon>Pezizales</taxon>
        <taxon>Tuberaceae</taxon>
        <taxon>Tuber</taxon>
    </lineage>
</organism>
<sequence length="140" mass="15578">MSVSTLSYAQWIALELTNRSNDSIWITGIKLDYGKLYDGDSMDNEIDPNDIVGTEIKSKQSYTIYSCGRENLPSGTEGTVAVSDKKKDGNRIADIYWDCPYTGRNKLEKPKANEDWLVDVPGVLPDGAIGHVAVKFRKDD</sequence>
<protein>
    <submittedName>
        <fullName evidence="2">Aegerolysin type hemolysin</fullName>
    </submittedName>
</protein>
<evidence type="ECO:0000313" key="3">
    <source>
        <dbReference type="Proteomes" id="UP000244722"/>
    </source>
</evidence>
<gene>
    <name evidence="2" type="ORF">B9Z19DRAFT_1106212</name>
</gene>